<dbReference type="HOGENOM" id="CLU_3268794_0_0_6"/>
<dbReference type="EMBL" id="CP000733">
    <property type="protein sequence ID" value="ABS77414.1"/>
    <property type="molecule type" value="Genomic_DNA"/>
</dbReference>
<organism evidence="2 3">
    <name type="scientific">Coxiella burnetii (strain Dugway 5J108-111)</name>
    <dbReference type="NCBI Taxonomy" id="434922"/>
    <lineage>
        <taxon>Bacteria</taxon>
        <taxon>Pseudomonadati</taxon>
        <taxon>Pseudomonadota</taxon>
        <taxon>Gammaproteobacteria</taxon>
        <taxon>Legionellales</taxon>
        <taxon>Coxiellaceae</taxon>
        <taxon>Coxiella</taxon>
    </lineage>
</organism>
<evidence type="ECO:0000256" key="1">
    <source>
        <dbReference type="SAM" id="MobiDB-lite"/>
    </source>
</evidence>
<proteinExistence type="predicted"/>
<gene>
    <name evidence="2" type="ordered locus">CBUD_0596</name>
</gene>
<protein>
    <submittedName>
        <fullName evidence="2">Uncharacterized protein</fullName>
    </submittedName>
</protein>
<reference evidence="2 3" key="1">
    <citation type="journal article" date="2009" name="Infect. Immun.">
        <title>Comparative genomics reveal extensive transposon-mediated genomic plasticity and diversity among potential effector proteins within the genus Coxiella.</title>
        <authorList>
            <person name="Beare P.A."/>
            <person name="Unsworth N."/>
            <person name="Andoh M."/>
            <person name="Voth D.E."/>
            <person name="Omsland A."/>
            <person name="Gilk S.D."/>
            <person name="Williams K.P."/>
            <person name="Sobral B.W."/>
            <person name="Kupko J.J.III."/>
            <person name="Porcella S.F."/>
            <person name="Samuel J.E."/>
            <person name="Heinzen R.A."/>
        </authorList>
    </citation>
    <scope>NUCLEOTIDE SEQUENCE [LARGE SCALE GENOMIC DNA]</scope>
    <source>
        <strain evidence="2 3">Dugway 5J108-111</strain>
    </source>
</reference>
<dbReference type="KEGG" id="cbd:CBUD_0596"/>
<dbReference type="Proteomes" id="UP000008555">
    <property type="component" value="Chromosome"/>
</dbReference>
<sequence>MTQTAGSAGPRRLVIPAFAGMTGGTRGWQGSRDDKDEKLKK</sequence>
<feature type="compositionally biased region" description="Basic and acidic residues" evidence="1">
    <location>
        <begin position="31"/>
        <end position="41"/>
    </location>
</feature>
<feature type="region of interest" description="Disordered" evidence="1">
    <location>
        <begin position="1"/>
        <end position="41"/>
    </location>
</feature>
<name>A9KBQ3_COXBN</name>
<evidence type="ECO:0000313" key="3">
    <source>
        <dbReference type="Proteomes" id="UP000008555"/>
    </source>
</evidence>
<accession>A9KBQ3</accession>
<evidence type="ECO:0000313" key="2">
    <source>
        <dbReference type="EMBL" id="ABS77414.1"/>
    </source>
</evidence>
<dbReference type="AlphaFoldDB" id="A9KBQ3"/>